<dbReference type="GO" id="GO:0005524">
    <property type="term" value="F:ATP binding"/>
    <property type="evidence" value="ECO:0007669"/>
    <property type="project" value="UniProtKB-UniRule"/>
</dbReference>
<evidence type="ECO:0000259" key="13">
    <source>
        <dbReference type="SMART" id="SM00836"/>
    </source>
</evidence>
<evidence type="ECO:0000256" key="6">
    <source>
        <dbReference type="ARBA" id="ARBA00022741"/>
    </source>
</evidence>
<sequence>MKENETLKQIVLTALEEGVKEITSSFIDLDHSALKIKIEYSRDEKFGDYSTSFALENSKLLKKNPVQVSQDLVSALKRRTDLFEVVDFTPPGFVNFRILPSFLLKFIESSILSGAFYPQVNNPLKINLEFVSANPTGPLNIVSARAAAMGDAMASLLKAIGHKVDKEFYINDYGNQVFLLGVSTLVRIRELKGESSSIQEAEDSTPIEALLEKNVLPSEGYRGEYIKEIASSLLNDATKSIRIESLLKEKKYRELAELCSVWTVENNLVWQRKDLDAFGVEFDNYFSEKTLHEANKVLAVMKDLESSGKIFQEDGKKVFRSSEYGDDKDRVVVRDDGRPTYLLADIAYHKNKIERGYDRIIDIWGPDHHGYIARLSGAIQSLGYPKENFKVIIAQQVNLLESGQKVKMSKRAGSFQTMSDLIGFLGKHGKDVGRYFFVMRSLDAPLDFDLDLAKDESDKNPVFYLQYAHARICSIFREVGDETSGEEASKLEMSEERKRLLFWIARYPEEILDSANAMEPHRVTNYLQSFAKAFTSFYLGKNNRLKDATPEVRLGLARICLASRNVLFQGLSLIGVSAPERMDKES</sequence>
<dbReference type="Gene3D" id="3.30.1360.70">
    <property type="entry name" value="Arginyl tRNA synthetase N-terminal domain"/>
    <property type="match status" value="1"/>
</dbReference>
<evidence type="ECO:0000313" key="16">
    <source>
        <dbReference type="Proteomes" id="UP000266669"/>
    </source>
</evidence>
<dbReference type="InterPro" id="IPR005148">
    <property type="entry name" value="Arg-tRNA-synth_N"/>
</dbReference>
<dbReference type="Gene3D" id="3.40.50.620">
    <property type="entry name" value="HUPs"/>
    <property type="match status" value="1"/>
</dbReference>
<dbReference type="FunFam" id="1.10.730.10:FF:000008">
    <property type="entry name" value="Arginine--tRNA ligase"/>
    <property type="match status" value="1"/>
</dbReference>
<dbReference type="Proteomes" id="UP000266669">
    <property type="component" value="Unassembled WGS sequence"/>
</dbReference>
<evidence type="ECO:0000259" key="14">
    <source>
        <dbReference type="SMART" id="SM01016"/>
    </source>
</evidence>
<dbReference type="SUPFAM" id="SSF52374">
    <property type="entry name" value="Nucleotidylyl transferase"/>
    <property type="match status" value="1"/>
</dbReference>
<comment type="caution">
    <text evidence="15">The sequence shown here is derived from an EMBL/GenBank/DDBJ whole genome shotgun (WGS) entry which is preliminary data.</text>
</comment>
<dbReference type="EC" id="6.1.1.19" evidence="11"/>
<comment type="subunit">
    <text evidence="3 11">Monomer.</text>
</comment>
<evidence type="ECO:0000256" key="2">
    <source>
        <dbReference type="ARBA" id="ARBA00005594"/>
    </source>
</evidence>
<evidence type="ECO:0000256" key="7">
    <source>
        <dbReference type="ARBA" id="ARBA00022840"/>
    </source>
</evidence>
<evidence type="ECO:0000256" key="10">
    <source>
        <dbReference type="ARBA" id="ARBA00049339"/>
    </source>
</evidence>
<evidence type="ECO:0000256" key="12">
    <source>
        <dbReference type="RuleBase" id="RU363038"/>
    </source>
</evidence>
<dbReference type="AlphaFoldDB" id="A0A8B3CRH1"/>
<dbReference type="GO" id="GO:0004814">
    <property type="term" value="F:arginine-tRNA ligase activity"/>
    <property type="evidence" value="ECO:0007669"/>
    <property type="project" value="UniProtKB-UniRule"/>
</dbReference>
<dbReference type="HAMAP" id="MF_00123">
    <property type="entry name" value="Arg_tRNA_synth"/>
    <property type="match status" value="1"/>
</dbReference>
<gene>
    <name evidence="11" type="primary">argS</name>
    <name evidence="15" type="ORF">DLM78_11075</name>
</gene>
<keyword evidence="4 11" id="KW-0963">Cytoplasm</keyword>
<dbReference type="PANTHER" id="PTHR11956">
    <property type="entry name" value="ARGINYL-TRNA SYNTHETASE"/>
    <property type="match status" value="1"/>
</dbReference>
<keyword evidence="8 11" id="KW-0648">Protein biosynthesis</keyword>
<dbReference type="SMART" id="SM00836">
    <property type="entry name" value="DALR_1"/>
    <property type="match status" value="1"/>
</dbReference>
<dbReference type="RefSeq" id="WP_118981957.1">
    <property type="nucleotide sequence ID" value="NZ_QHCS01000002.1"/>
</dbReference>
<dbReference type="EMBL" id="QHCS01000002">
    <property type="protein sequence ID" value="RHX86367.1"/>
    <property type="molecule type" value="Genomic_DNA"/>
</dbReference>
<evidence type="ECO:0000256" key="3">
    <source>
        <dbReference type="ARBA" id="ARBA00011245"/>
    </source>
</evidence>
<comment type="similarity">
    <text evidence="2 11 12">Belongs to the class-I aminoacyl-tRNA synthetase family.</text>
</comment>
<dbReference type="InterPro" id="IPR001278">
    <property type="entry name" value="Arg-tRNA-ligase"/>
</dbReference>
<dbReference type="SUPFAM" id="SSF47323">
    <property type="entry name" value="Anticodon-binding domain of a subclass of class I aminoacyl-tRNA synthetases"/>
    <property type="match status" value="1"/>
</dbReference>
<dbReference type="Pfam" id="PF03485">
    <property type="entry name" value="Arg_tRNA_synt_N"/>
    <property type="match status" value="1"/>
</dbReference>
<dbReference type="PANTHER" id="PTHR11956:SF5">
    <property type="entry name" value="ARGININE--TRNA LIGASE, CYTOPLASMIC"/>
    <property type="match status" value="1"/>
</dbReference>
<dbReference type="SMART" id="SM01016">
    <property type="entry name" value="Arg_tRNA_synt_N"/>
    <property type="match status" value="1"/>
</dbReference>
<feature type="domain" description="Arginyl tRNA synthetase N-terminal" evidence="14">
    <location>
        <begin position="5"/>
        <end position="98"/>
    </location>
</feature>
<dbReference type="FunFam" id="3.40.50.620:FF:000062">
    <property type="entry name" value="Arginine--tRNA ligase"/>
    <property type="match status" value="1"/>
</dbReference>
<dbReference type="GO" id="GO:0005737">
    <property type="term" value="C:cytoplasm"/>
    <property type="evidence" value="ECO:0007669"/>
    <property type="project" value="UniProtKB-SubCell"/>
</dbReference>
<evidence type="ECO:0000256" key="9">
    <source>
        <dbReference type="ARBA" id="ARBA00023146"/>
    </source>
</evidence>
<evidence type="ECO:0000313" key="15">
    <source>
        <dbReference type="EMBL" id="RHX86367.1"/>
    </source>
</evidence>
<protein>
    <recommendedName>
        <fullName evidence="11">Arginine--tRNA ligase</fullName>
        <ecNumber evidence="11">6.1.1.19</ecNumber>
    </recommendedName>
    <alternativeName>
        <fullName evidence="11">Arginyl-tRNA synthetase</fullName>
        <shortName evidence="11">ArgRS</shortName>
    </alternativeName>
</protein>
<dbReference type="PRINTS" id="PR01038">
    <property type="entry name" value="TRNASYNTHARG"/>
</dbReference>
<keyword evidence="7 11" id="KW-0067">ATP-binding</keyword>
<dbReference type="CDD" id="cd00671">
    <property type="entry name" value="ArgRS_core"/>
    <property type="match status" value="1"/>
</dbReference>
<keyword evidence="6 11" id="KW-0547">Nucleotide-binding</keyword>
<dbReference type="Gene3D" id="1.10.730.10">
    <property type="entry name" value="Isoleucyl-tRNA Synthetase, Domain 1"/>
    <property type="match status" value="1"/>
</dbReference>
<dbReference type="InterPro" id="IPR014729">
    <property type="entry name" value="Rossmann-like_a/b/a_fold"/>
</dbReference>
<dbReference type="NCBIfam" id="TIGR00456">
    <property type="entry name" value="argS"/>
    <property type="match status" value="1"/>
</dbReference>
<evidence type="ECO:0000256" key="11">
    <source>
        <dbReference type="HAMAP-Rule" id="MF_00123"/>
    </source>
</evidence>
<evidence type="ECO:0000256" key="4">
    <source>
        <dbReference type="ARBA" id="ARBA00022490"/>
    </source>
</evidence>
<evidence type="ECO:0000256" key="5">
    <source>
        <dbReference type="ARBA" id="ARBA00022598"/>
    </source>
</evidence>
<dbReference type="Pfam" id="PF05746">
    <property type="entry name" value="DALR_1"/>
    <property type="match status" value="1"/>
</dbReference>
<reference evidence="16" key="1">
    <citation type="submission" date="2018-05" db="EMBL/GenBank/DDBJ databases">
        <title>Leptospira yasudae sp. nov. and Leptospira stimsonii sp. nov., two pathogenic species of the genus Leptospira isolated from environmental sources.</title>
        <authorList>
            <person name="Casanovas-Massana A."/>
            <person name="Hamond C."/>
            <person name="Santos L.A."/>
            <person name="Hacker K.P."/>
            <person name="Balassiano I."/>
            <person name="Medeiros M.A."/>
            <person name="Reis M.G."/>
            <person name="Ko A.I."/>
            <person name="Wunder E.A."/>
        </authorList>
    </citation>
    <scope>NUCLEOTIDE SEQUENCE [LARGE SCALE GENOMIC DNA]</scope>
    <source>
        <strain evidence="16">AMB6-RJ</strain>
    </source>
</reference>
<dbReference type="InterPro" id="IPR009080">
    <property type="entry name" value="tRNAsynth_Ia_anticodon-bd"/>
</dbReference>
<organism evidence="15 16">
    <name type="scientific">Leptospira stimsonii</name>
    <dbReference type="NCBI Taxonomy" id="2202203"/>
    <lineage>
        <taxon>Bacteria</taxon>
        <taxon>Pseudomonadati</taxon>
        <taxon>Spirochaetota</taxon>
        <taxon>Spirochaetia</taxon>
        <taxon>Leptospirales</taxon>
        <taxon>Leptospiraceae</taxon>
        <taxon>Leptospira</taxon>
    </lineage>
</organism>
<keyword evidence="9 11" id="KW-0030">Aminoacyl-tRNA synthetase</keyword>
<dbReference type="InterPro" id="IPR036695">
    <property type="entry name" value="Arg-tRNA-synth_N_sf"/>
</dbReference>
<accession>A0A8B3CRH1</accession>
<evidence type="ECO:0000256" key="1">
    <source>
        <dbReference type="ARBA" id="ARBA00004496"/>
    </source>
</evidence>
<name>A0A8B3CRH1_9LEPT</name>
<proteinExistence type="inferred from homology"/>
<comment type="subcellular location">
    <subcellularLocation>
        <location evidence="1 11">Cytoplasm</location>
    </subcellularLocation>
</comment>
<evidence type="ECO:0000256" key="8">
    <source>
        <dbReference type="ARBA" id="ARBA00022917"/>
    </source>
</evidence>
<dbReference type="GO" id="GO:0006420">
    <property type="term" value="P:arginyl-tRNA aminoacylation"/>
    <property type="evidence" value="ECO:0007669"/>
    <property type="project" value="UniProtKB-UniRule"/>
</dbReference>
<comment type="catalytic activity">
    <reaction evidence="10 11">
        <text>tRNA(Arg) + L-arginine + ATP = L-arginyl-tRNA(Arg) + AMP + diphosphate</text>
        <dbReference type="Rhea" id="RHEA:20301"/>
        <dbReference type="Rhea" id="RHEA-COMP:9658"/>
        <dbReference type="Rhea" id="RHEA-COMP:9673"/>
        <dbReference type="ChEBI" id="CHEBI:30616"/>
        <dbReference type="ChEBI" id="CHEBI:32682"/>
        <dbReference type="ChEBI" id="CHEBI:33019"/>
        <dbReference type="ChEBI" id="CHEBI:78442"/>
        <dbReference type="ChEBI" id="CHEBI:78513"/>
        <dbReference type="ChEBI" id="CHEBI:456215"/>
        <dbReference type="EC" id="6.1.1.19"/>
    </reaction>
</comment>
<dbReference type="Pfam" id="PF00750">
    <property type="entry name" value="tRNA-synt_1d"/>
    <property type="match status" value="1"/>
</dbReference>
<keyword evidence="5 11" id="KW-0436">Ligase</keyword>
<dbReference type="InterPro" id="IPR035684">
    <property type="entry name" value="ArgRS_core"/>
</dbReference>
<feature type="domain" description="DALR anticodon binding" evidence="13">
    <location>
        <begin position="465"/>
        <end position="582"/>
    </location>
</feature>
<feature type="short sequence motif" description="'HIGH' region" evidence="11">
    <location>
        <begin position="133"/>
        <end position="143"/>
    </location>
</feature>
<dbReference type="SUPFAM" id="SSF55190">
    <property type="entry name" value="Arginyl-tRNA synthetase (ArgRS), N-terminal 'additional' domain"/>
    <property type="match status" value="1"/>
</dbReference>
<dbReference type="InterPro" id="IPR008909">
    <property type="entry name" value="DALR_anticod-bd"/>
</dbReference>